<dbReference type="PANTHER" id="PTHR47504:SF5">
    <property type="entry name" value="RIGHT ORIGIN-BINDING PROTEIN"/>
    <property type="match status" value="1"/>
</dbReference>
<accession>A0A7X3FE89</accession>
<dbReference type="InterPro" id="IPR010499">
    <property type="entry name" value="AraC_E-bd"/>
</dbReference>
<dbReference type="GO" id="GO:0043565">
    <property type="term" value="F:sequence-specific DNA binding"/>
    <property type="evidence" value="ECO:0007669"/>
    <property type="project" value="InterPro"/>
</dbReference>
<dbReference type="PROSITE" id="PS00041">
    <property type="entry name" value="HTH_ARAC_FAMILY_1"/>
    <property type="match status" value="1"/>
</dbReference>
<dbReference type="InterPro" id="IPR018060">
    <property type="entry name" value="HTH_AraC"/>
</dbReference>
<keyword evidence="3" id="KW-0804">Transcription</keyword>
<evidence type="ECO:0000313" key="5">
    <source>
        <dbReference type="EMBL" id="MVO98062.1"/>
    </source>
</evidence>
<dbReference type="Pfam" id="PF14526">
    <property type="entry name" value="Cass2"/>
    <property type="match status" value="1"/>
</dbReference>
<dbReference type="SUPFAM" id="SSF46689">
    <property type="entry name" value="Homeodomain-like"/>
    <property type="match status" value="2"/>
</dbReference>
<dbReference type="PROSITE" id="PS01124">
    <property type="entry name" value="HTH_ARAC_FAMILY_2"/>
    <property type="match status" value="1"/>
</dbReference>
<evidence type="ECO:0000256" key="2">
    <source>
        <dbReference type="ARBA" id="ARBA00023125"/>
    </source>
</evidence>
<proteinExistence type="predicted"/>
<dbReference type="InterPro" id="IPR018062">
    <property type="entry name" value="HTH_AraC-typ_CS"/>
</dbReference>
<keyword evidence="2" id="KW-0238">DNA-binding</keyword>
<dbReference type="AlphaFoldDB" id="A0A7X3FE89"/>
<dbReference type="RefSeq" id="WP_157331917.1">
    <property type="nucleotide sequence ID" value="NZ_RHLK01000001.1"/>
</dbReference>
<organism evidence="5 6">
    <name type="scientific">Paenibacillus lutrae</name>
    <dbReference type="NCBI Taxonomy" id="2078573"/>
    <lineage>
        <taxon>Bacteria</taxon>
        <taxon>Bacillati</taxon>
        <taxon>Bacillota</taxon>
        <taxon>Bacilli</taxon>
        <taxon>Bacillales</taxon>
        <taxon>Paenibacillaceae</taxon>
        <taxon>Paenibacillus</taxon>
    </lineage>
</organism>
<name>A0A7X3FE89_9BACL</name>
<dbReference type="EMBL" id="RHLK01000001">
    <property type="protein sequence ID" value="MVO98062.1"/>
    <property type="molecule type" value="Genomic_DNA"/>
</dbReference>
<dbReference type="InterPro" id="IPR011256">
    <property type="entry name" value="Reg_factor_effector_dom_sf"/>
</dbReference>
<keyword evidence="1" id="KW-0805">Transcription regulation</keyword>
<dbReference type="SMART" id="SM00871">
    <property type="entry name" value="AraC_E_bind"/>
    <property type="match status" value="1"/>
</dbReference>
<gene>
    <name evidence="5" type="ORF">EDM21_00640</name>
</gene>
<dbReference type="GO" id="GO:0003700">
    <property type="term" value="F:DNA-binding transcription factor activity"/>
    <property type="evidence" value="ECO:0007669"/>
    <property type="project" value="InterPro"/>
</dbReference>
<protein>
    <submittedName>
        <fullName evidence="5">Helix-turn-helix domain-containing protein</fullName>
    </submittedName>
</protein>
<dbReference type="Gene3D" id="3.20.80.10">
    <property type="entry name" value="Regulatory factor, effector binding domain"/>
    <property type="match status" value="1"/>
</dbReference>
<dbReference type="SUPFAM" id="SSF55136">
    <property type="entry name" value="Probable bacterial effector-binding domain"/>
    <property type="match status" value="1"/>
</dbReference>
<dbReference type="Gene3D" id="1.10.10.60">
    <property type="entry name" value="Homeodomain-like"/>
    <property type="match status" value="2"/>
</dbReference>
<evidence type="ECO:0000313" key="6">
    <source>
        <dbReference type="Proteomes" id="UP000490800"/>
    </source>
</evidence>
<reference evidence="5 6" key="1">
    <citation type="journal article" date="2019" name="Microorganisms">
        <title>Paenibacillus lutrae sp. nov., A Chitinolytic Species Isolated from A River Otter in Castril Natural Park, Granada, Spain.</title>
        <authorList>
            <person name="Rodriguez M."/>
            <person name="Reina J.C."/>
            <person name="Bejar V."/>
            <person name="Llamas I."/>
        </authorList>
    </citation>
    <scope>NUCLEOTIDE SEQUENCE [LARGE SCALE GENOMIC DNA]</scope>
    <source>
        <strain evidence="5 6">N10</strain>
    </source>
</reference>
<dbReference type="InterPro" id="IPR009057">
    <property type="entry name" value="Homeodomain-like_sf"/>
</dbReference>
<dbReference type="OrthoDB" id="5337216at2"/>
<dbReference type="InterPro" id="IPR020449">
    <property type="entry name" value="Tscrpt_reg_AraC-type_HTH"/>
</dbReference>
<keyword evidence="6" id="KW-1185">Reference proteome</keyword>
<dbReference type="Proteomes" id="UP000490800">
    <property type="component" value="Unassembled WGS sequence"/>
</dbReference>
<dbReference type="InterPro" id="IPR050959">
    <property type="entry name" value="MarA-like"/>
</dbReference>
<evidence type="ECO:0000256" key="1">
    <source>
        <dbReference type="ARBA" id="ARBA00023015"/>
    </source>
</evidence>
<evidence type="ECO:0000259" key="4">
    <source>
        <dbReference type="PROSITE" id="PS01124"/>
    </source>
</evidence>
<dbReference type="PANTHER" id="PTHR47504">
    <property type="entry name" value="RIGHT ORIGIN-BINDING PROTEIN"/>
    <property type="match status" value="1"/>
</dbReference>
<dbReference type="Pfam" id="PF12833">
    <property type="entry name" value="HTH_18"/>
    <property type="match status" value="1"/>
</dbReference>
<dbReference type="InterPro" id="IPR029441">
    <property type="entry name" value="Cass2"/>
</dbReference>
<evidence type="ECO:0000256" key="3">
    <source>
        <dbReference type="ARBA" id="ARBA00023163"/>
    </source>
</evidence>
<dbReference type="PRINTS" id="PR00032">
    <property type="entry name" value="HTHARAC"/>
</dbReference>
<dbReference type="SMART" id="SM00342">
    <property type="entry name" value="HTH_ARAC"/>
    <property type="match status" value="1"/>
</dbReference>
<sequence>MDVYERIQQSVQYIESHLQQDLQITDIASKAFYSAFHFQRLFHSITGFSVHQYIRRRRLTEAAVNLLEDRNSILEIALSYQYGSQEAFTRAFQSMFGLSPAQYRQTSFRDVQCQHAINLLDYKTKSGGDFYMYKPEFVELDPIRIIAREYQTNLNNEKHYEEIPGFYEDFGRKESYLYIPNQAAPGMAYGISAHFQDNGDFTFMVGEEVSCYESELAEEFVRFTIPAGKYAKFKGDGPAGHVADIRNFIYGTWFPNSNYERREGPDFEVTDVMRSRPEHMVITIYIPLV</sequence>
<comment type="caution">
    <text evidence="5">The sequence shown here is derived from an EMBL/GenBank/DDBJ whole genome shotgun (WGS) entry which is preliminary data.</text>
</comment>
<feature type="domain" description="HTH araC/xylS-type" evidence="4">
    <location>
        <begin position="8"/>
        <end position="106"/>
    </location>
</feature>